<dbReference type="SUPFAM" id="SSF89733">
    <property type="entry name" value="L-sulfolactate dehydrogenase-like"/>
    <property type="match status" value="1"/>
</dbReference>
<accession>A0A0P6XFE8</accession>
<reference evidence="3 4" key="1">
    <citation type="submission" date="2015-07" db="EMBL/GenBank/DDBJ databases">
        <title>Genome sequence of Ornatilinea apprima DSM 23815.</title>
        <authorList>
            <person name="Hemp J."/>
            <person name="Ward L.M."/>
            <person name="Pace L.A."/>
            <person name="Fischer W.W."/>
        </authorList>
    </citation>
    <scope>NUCLEOTIDE SEQUENCE [LARGE SCALE GENOMIC DNA]</scope>
    <source>
        <strain evidence="3 4">P3M-1</strain>
    </source>
</reference>
<comment type="similarity">
    <text evidence="1">Belongs to the LDH2/MDH2 oxidoreductase family.</text>
</comment>
<dbReference type="RefSeq" id="WP_075063752.1">
    <property type="nucleotide sequence ID" value="NZ_LGCL01000035.1"/>
</dbReference>
<dbReference type="Pfam" id="PF02615">
    <property type="entry name" value="Ldh_2"/>
    <property type="match status" value="1"/>
</dbReference>
<dbReference type="InterPro" id="IPR003767">
    <property type="entry name" value="Malate/L-lactate_DH-like"/>
</dbReference>
<organism evidence="3 4">
    <name type="scientific">Ornatilinea apprima</name>
    <dbReference type="NCBI Taxonomy" id="1134406"/>
    <lineage>
        <taxon>Bacteria</taxon>
        <taxon>Bacillati</taxon>
        <taxon>Chloroflexota</taxon>
        <taxon>Anaerolineae</taxon>
        <taxon>Anaerolineales</taxon>
        <taxon>Anaerolineaceae</taxon>
        <taxon>Ornatilinea</taxon>
    </lineage>
</organism>
<dbReference type="EMBL" id="LGCL01000035">
    <property type="protein sequence ID" value="KPL73555.1"/>
    <property type="molecule type" value="Genomic_DNA"/>
</dbReference>
<dbReference type="GO" id="GO:0016491">
    <property type="term" value="F:oxidoreductase activity"/>
    <property type="evidence" value="ECO:0007669"/>
    <property type="project" value="UniProtKB-KW"/>
</dbReference>
<evidence type="ECO:0000313" key="3">
    <source>
        <dbReference type="EMBL" id="KPL73555.1"/>
    </source>
</evidence>
<dbReference type="InterPro" id="IPR043143">
    <property type="entry name" value="Mal/L-sulf/L-lact_DH-like_NADP"/>
</dbReference>
<proteinExistence type="inferred from homology"/>
<dbReference type="Gene3D" id="1.10.1530.10">
    <property type="match status" value="1"/>
</dbReference>
<comment type="caution">
    <text evidence="3">The sequence shown here is derived from an EMBL/GenBank/DDBJ whole genome shotgun (WGS) entry which is preliminary data.</text>
</comment>
<evidence type="ECO:0000256" key="1">
    <source>
        <dbReference type="ARBA" id="ARBA00006056"/>
    </source>
</evidence>
<dbReference type="OrthoDB" id="9769447at2"/>
<dbReference type="PANTHER" id="PTHR11091:SF0">
    <property type="entry name" value="MALATE DEHYDROGENASE"/>
    <property type="match status" value="1"/>
</dbReference>
<gene>
    <name evidence="3" type="ORF">ADN00_14515</name>
</gene>
<sequence>MTETVKVLPVNVLQQFMQDVFVGLGVPADEAAISAQILIQSDLFGIESHGVGRLKMYYDRIKNGQHRPVTQFEIVKEAPATAVVDGHHGVGMVIGYKAMNLAIEKARVYGMGSVAVRNSTHFGIDGYYPLMAARAGMIGMSFTNARPSIAPTFGVQPMLGTNPIAFGCPTDEANPFLYDAATSITQRGKFETLERKGQPGKAGWVTDQQGNFLTDASEVLKGLTQDTAALLPLGGAGEDLGGHKGYGLATIVEILSASLQGGAFLHALTGITPDGGKTHFQLGHFFMAINVESFTDLDSFKKTTGDILRALRASRKAPDQPRIYTAGEKEFEKEIEVRQTGVAIVPKLQQDLLTMRDELGLTQYQFGF</sequence>
<dbReference type="Proteomes" id="UP000050417">
    <property type="component" value="Unassembled WGS sequence"/>
</dbReference>
<evidence type="ECO:0000256" key="2">
    <source>
        <dbReference type="ARBA" id="ARBA00023002"/>
    </source>
</evidence>
<dbReference type="InterPro" id="IPR036111">
    <property type="entry name" value="Mal/L-sulfo/L-lacto_DH-like_sf"/>
</dbReference>
<keyword evidence="2" id="KW-0560">Oxidoreductase</keyword>
<dbReference type="AlphaFoldDB" id="A0A0P6XFE8"/>
<name>A0A0P6XFE8_9CHLR</name>
<dbReference type="PANTHER" id="PTHR11091">
    <property type="entry name" value="OXIDOREDUCTASE-RELATED"/>
    <property type="match status" value="1"/>
</dbReference>
<dbReference type="Gene3D" id="3.30.1370.60">
    <property type="entry name" value="Hypothetical oxidoreductase yiak, domain 2"/>
    <property type="match status" value="1"/>
</dbReference>
<dbReference type="STRING" id="1134406.ADN00_14515"/>
<evidence type="ECO:0000313" key="4">
    <source>
        <dbReference type="Proteomes" id="UP000050417"/>
    </source>
</evidence>
<dbReference type="InterPro" id="IPR043144">
    <property type="entry name" value="Mal/L-sulf/L-lact_DH-like_ah"/>
</dbReference>
<protein>
    <submittedName>
        <fullName evidence="3">Lactate dehydrogenase</fullName>
    </submittedName>
</protein>
<dbReference type="PATRIC" id="fig|1134406.4.peg.2068"/>
<keyword evidence="4" id="KW-1185">Reference proteome</keyword>